<dbReference type="CDD" id="cd01066">
    <property type="entry name" value="APP_MetAP"/>
    <property type="match status" value="1"/>
</dbReference>
<dbReference type="SUPFAM" id="SSF55920">
    <property type="entry name" value="Creatinase/aminopeptidase"/>
    <property type="match status" value="1"/>
</dbReference>
<reference evidence="3" key="2">
    <citation type="submission" date="2020-09" db="EMBL/GenBank/DDBJ databases">
        <authorList>
            <person name="Sun Q."/>
            <person name="Zhou Y."/>
        </authorList>
    </citation>
    <scope>NUCLEOTIDE SEQUENCE</scope>
    <source>
        <strain evidence="3">CGMCC 1.15725</strain>
    </source>
</reference>
<feature type="domain" description="Peptidase M24" evidence="1">
    <location>
        <begin position="160"/>
        <end position="349"/>
    </location>
</feature>
<dbReference type="RefSeq" id="WP_189043616.1">
    <property type="nucleotide sequence ID" value="NZ_BMJQ01000003.1"/>
</dbReference>
<proteinExistence type="predicted"/>
<dbReference type="Gene3D" id="3.40.350.10">
    <property type="entry name" value="Creatinase/prolidase N-terminal domain"/>
    <property type="match status" value="1"/>
</dbReference>
<dbReference type="Pfam" id="PF01321">
    <property type="entry name" value="Creatinase_N"/>
    <property type="match status" value="1"/>
</dbReference>
<evidence type="ECO:0000259" key="1">
    <source>
        <dbReference type="Pfam" id="PF00557"/>
    </source>
</evidence>
<organism evidence="3 4">
    <name type="scientific">Aliidongia dinghuensis</name>
    <dbReference type="NCBI Taxonomy" id="1867774"/>
    <lineage>
        <taxon>Bacteria</taxon>
        <taxon>Pseudomonadati</taxon>
        <taxon>Pseudomonadota</taxon>
        <taxon>Alphaproteobacteria</taxon>
        <taxon>Rhodospirillales</taxon>
        <taxon>Dongiaceae</taxon>
        <taxon>Aliidongia</taxon>
    </lineage>
</organism>
<dbReference type="InterPro" id="IPR050659">
    <property type="entry name" value="Peptidase_M24B"/>
</dbReference>
<comment type="caution">
    <text evidence="3">The sequence shown here is derived from an EMBL/GenBank/DDBJ whole genome shotgun (WGS) entry which is preliminary data.</text>
</comment>
<dbReference type="InterPro" id="IPR000587">
    <property type="entry name" value="Creatinase_N"/>
</dbReference>
<dbReference type="InterPro" id="IPR000994">
    <property type="entry name" value="Pept_M24"/>
</dbReference>
<keyword evidence="4" id="KW-1185">Reference proteome</keyword>
<dbReference type="PANTHER" id="PTHR46112">
    <property type="entry name" value="AMINOPEPTIDASE"/>
    <property type="match status" value="1"/>
</dbReference>
<dbReference type="EMBL" id="BMJQ01000003">
    <property type="protein sequence ID" value="GGF08260.1"/>
    <property type="molecule type" value="Genomic_DNA"/>
</dbReference>
<dbReference type="InterPro" id="IPR029149">
    <property type="entry name" value="Creatin/AminoP/Spt16_N"/>
</dbReference>
<protein>
    <submittedName>
        <fullName evidence="3">Xaa-Pro dipeptidase</fullName>
    </submittedName>
</protein>
<evidence type="ECO:0000259" key="2">
    <source>
        <dbReference type="Pfam" id="PF01321"/>
    </source>
</evidence>
<dbReference type="Gene3D" id="3.90.230.10">
    <property type="entry name" value="Creatinase/methionine aminopeptidase superfamily"/>
    <property type="match status" value="1"/>
</dbReference>
<evidence type="ECO:0000313" key="4">
    <source>
        <dbReference type="Proteomes" id="UP000646365"/>
    </source>
</evidence>
<reference evidence="3" key="1">
    <citation type="journal article" date="2014" name="Int. J. Syst. Evol. Microbiol.">
        <title>Complete genome sequence of Corynebacterium casei LMG S-19264T (=DSM 44701T), isolated from a smear-ripened cheese.</title>
        <authorList>
            <consortium name="US DOE Joint Genome Institute (JGI-PGF)"/>
            <person name="Walter F."/>
            <person name="Albersmeier A."/>
            <person name="Kalinowski J."/>
            <person name="Ruckert C."/>
        </authorList>
    </citation>
    <scope>NUCLEOTIDE SEQUENCE</scope>
    <source>
        <strain evidence="3">CGMCC 1.15725</strain>
    </source>
</reference>
<gene>
    <name evidence="3" type="ORF">GCM10011611_12090</name>
</gene>
<dbReference type="Proteomes" id="UP000646365">
    <property type="component" value="Unassembled WGS sequence"/>
</dbReference>
<name>A0A8J2YR73_9PROT</name>
<dbReference type="Pfam" id="PF00557">
    <property type="entry name" value="Peptidase_M24"/>
    <property type="match status" value="1"/>
</dbReference>
<sequence>MAIHFTSEELAQRRAAAIAEMERRGLDGLLMFCQESMYYLSGYDTFGYVFFQCLYLGTDDRMVLLTRAPDLLQAEHTSVIEDIRVWVDGPAAKPAKELRTLLAGFGLAGKRLGVEWDSYGLTARNGQRLAAAFDGFAYLEDASDLVTRLRAVKSSAELAYVREAAKLADAALAAAHAETRPDAFEGDILAAMHGAVFRGGGDDPANEFIIGSGADALLCRYKTGRRHLSADDQLTLEFAGTYRHYHACLMRTVGVGRIDPRLRDMHSAAQDALFAAEAALKPGRPIGTVFDAHARTLDARGYRHARLNASGYGLGATFAPNWMDWPMFYAGNPVEAEPGMVFFIHIIVFDADAGLAMSLGRSSIVGSRGAECLSGAPVDLIVK</sequence>
<dbReference type="AlphaFoldDB" id="A0A8J2YR73"/>
<dbReference type="InterPro" id="IPR036005">
    <property type="entry name" value="Creatinase/aminopeptidase-like"/>
</dbReference>
<feature type="domain" description="Creatinase N-terminal" evidence="2">
    <location>
        <begin position="13"/>
        <end position="152"/>
    </location>
</feature>
<evidence type="ECO:0000313" key="3">
    <source>
        <dbReference type="EMBL" id="GGF08260.1"/>
    </source>
</evidence>
<accession>A0A8J2YR73</accession>
<dbReference type="PANTHER" id="PTHR46112:SF2">
    <property type="entry name" value="XAA-PRO AMINOPEPTIDASE P-RELATED"/>
    <property type="match status" value="1"/>
</dbReference>
<dbReference type="SUPFAM" id="SSF53092">
    <property type="entry name" value="Creatinase/prolidase N-terminal domain"/>
    <property type="match status" value="1"/>
</dbReference>